<name>A0A9P4Q7Q8_9PEZI</name>
<sequence>MFAELLENSSRKSQQQQQQQRTSTSRPQSRAGTGRQQPQQRNPSAQSQNAYDLAASAVRRAARSPSRREEQRQQQILDLQRAAERRDLESQLPRRYSVGDVVSPHDLSGVEANKWKKLQKRPKPNSKGSDIIDMVGINPLDHYKNFSIMSEYMTEMGKIKHSSETGLRPVNQRRMAKAIRRAIGIGMMPSTYRHPEIIRLEIEKRNSRGPL</sequence>
<evidence type="ECO:0000256" key="2">
    <source>
        <dbReference type="ARBA" id="ARBA00022980"/>
    </source>
</evidence>
<evidence type="ECO:0000256" key="1">
    <source>
        <dbReference type="ARBA" id="ARBA00005589"/>
    </source>
</evidence>
<dbReference type="SUPFAM" id="SSF46911">
    <property type="entry name" value="Ribosomal protein S18"/>
    <property type="match status" value="1"/>
</dbReference>
<proteinExistence type="inferred from homology"/>
<keyword evidence="2 6" id="KW-0689">Ribosomal protein</keyword>
<dbReference type="GO" id="GO:0003735">
    <property type="term" value="F:structural constituent of ribosome"/>
    <property type="evidence" value="ECO:0007669"/>
    <property type="project" value="InterPro"/>
</dbReference>
<dbReference type="PANTHER" id="PTHR13479:SF40">
    <property type="entry name" value="SMALL RIBOSOMAL SUBUNIT PROTEIN BS18M"/>
    <property type="match status" value="1"/>
</dbReference>
<dbReference type="GO" id="GO:0032543">
    <property type="term" value="P:mitochondrial translation"/>
    <property type="evidence" value="ECO:0007669"/>
    <property type="project" value="TreeGrafter"/>
</dbReference>
<dbReference type="PANTHER" id="PTHR13479">
    <property type="entry name" value="30S RIBOSOMAL PROTEIN S18"/>
    <property type="match status" value="1"/>
</dbReference>
<dbReference type="OrthoDB" id="21463at2759"/>
<feature type="region of interest" description="Disordered" evidence="5">
    <location>
        <begin position="1"/>
        <end position="75"/>
    </location>
</feature>
<dbReference type="Pfam" id="PF01084">
    <property type="entry name" value="Ribosomal_S18"/>
    <property type="match status" value="1"/>
</dbReference>
<comment type="caution">
    <text evidence="6">The sequence shown here is derived from an EMBL/GenBank/DDBJ whole genome shotgun (WGS) entry which is preliminary data.</text>
</comment>
<evidence type="ECO:0000256" key="4">
    <source>
        <dbReference type="ARBA" id="ARBA00035264"/>
    </source>
</evidence>
<dbReference type="Proteomes" id="UP000799441">
    <property type="component" value="Unassembled WGS sequence"/>
</dbReference>
<reference evidence="6" key="1">
    <citation type="journal article" date="2020" name="Stud. Mycol.">
        <title>101 Dothideomycetes genomes: a test case for predicting lifestyles and emergence of pathogens.</title>
        <authorList>
            <person name="Haridas S."/>
            <person name="Albert R."/>
            <person name="Binder M."/>
            <person name="Bloem J."/>
            <person name="Labutti K."/>
            <person name="Salamov A."/>
            <person name="Andreopoulos B."/>
            <person name="Baker S."/>
            <person name="Barry K."/>
            <person name="Bills G."/>
            <person name="Bluhm B."/>
            <person name="Cannon C."/>
            <person name="Castanera R."/>
            <person name="Culley D."/>
            <person name="Daum C."/>
            <person name="Ezra D."/>
            <person name="Gonzalez J."/>
            <person name="Henrissat B."/>
            <person name="Kuo A."/>
            <person name="Liang C."/>
            <person name="Lipzen A."/>
            <person name="Lutzoni F."/>
            <person name="Magnuson J."/>
            <person name="Mondo S."/>
            <person name="Nolan M."/>
            <person name="Ohm R."/>
            <person name="Pangilinan J."/>
            <person name="Park H.-J."/>
            <person name="Ramirez L."/>
            <person name="Alfaro M."/>
            <person name="Sun H."/>
            <person name="Tritt A."/>
            <person name="Yoshinaga Y."/>
            <person name="Zwiers L.-H."/>
            <person name="Turgeon B."/>
            <person name="Goodwin S."/>
            <person name="Spatafora J."/>
            <person name="Crous P."/>
            <person name="Grigoriev I."/>
        </authorList>
    </citation>
    <scope>NUCLEOTIDE SEQUENCE</scope>
    <source>
        <strain evidence="6">CBS 116435</strain>
    </source>
</reference>
<protein>
    <recommendedName>
        <fullName evidence="4">Small ribosomal subunit protein bS18m</fullName>
    </recommendedName>
</protein>
<dbReference type="AlphaFoldDB" id="A0A9P4Q7Q8"/>
<keyword evidence="3" id="KW-0687">Ribonucleoprotein</keyword>
<evidence type="ECO:0000256" key="3">
    <source>
        <dbReference type="ARBA" id="ARBA00023274"/>
    </source>
</evidence>
<comment type="similarity">
    <text evidence="1">Belongs to the bacterial ribosomal protein bS18 family.</text>
</comment>
<gene>
    <name evidence="6" type="ORF">K431DRAFT_294734</name>
</gene>
<organism evidence="6 7">
    <name type="scientific">Polychaeton citri CBS 116435</name>
    <dbReference type="NCBI Taxonomy" id="1314669"/>
    <lineage>
        <taxon>Eukaryota</taxon>
        <taxon>Fungi</taxon>
        <taxon>Dikarya</taxon>
        <taxon>Ascomycota</taxon>
        <taxon>Pezizomycotina</taxon>
        <taxon>Dothideomycetes</taxon>
        <taxon>Dothideomycetidae</taxon>
        <taxon>Capnodiales</taxon>
        <taxon>Capnodiaceae</taxon>
        <taxon>Polychaeton</taxon>
    </lineage>
</organism>
<evidence type="ECO:0000256" key="5">
    <source>
        <dbReference type="SAM" id="MobiDB-lite"/>
    </source>
</evidence>
<feature type="compositionally biased region" description="Low complexity" evidence="5">
    <location>
        <begin position="11"/>
        <end position="30"/>
    </location>
</feature>
<accession>A0A9P4Q7Q8</accession>
<dbReference type="InterPro" id="IPR036870">
    <property type="entry name" value="Ribosomal_bS18_sf"/>
</dbReference>
<dbReference type="GO" id="GO:0005763">
    <property type="term" value="C:mitochondrial small ribosomal subunit"/>
    <property type="evidence" value="ECO:0007669"/>
    <property type="project" value="TreeGrafter"/>
</dbReference>
<evidence type="ECO:0000313" key="6">
    <source>
        <dbReference type="EMBL" id="KAF2721045.1"/>
    </source>
</evidence>
<dbReference type="GO" id="GO:0070181">
    <property type="term" value="F:small ribosomal subunit rRNA binding"/>
    <property type="evidence" value="ECO:0007669"/>
    <property type="project" value="TreeGrafter"/>
</dbReference>
<dbReference type="Gene3D" id="4.10.640.10">
    <property type="entry name" value="Ribosomal protein S18"/>
    <property type="match status" value="1"/>
</dbReference>
<keyword evidence="7" id="KW-1185">Reference proteome</keyword>
<evidence type="ECO:0000313" key="7">
    <source>
        <dbReference type="Proteomes" id="UP000799441"/>
    </source>
</evidence>
<dbReference type="InterPro" id="IPR001648">
    <property type="entry name" value="Ribosomal_bS18"/>
</dbReference>
<dbReference type="EMBL" id="MU003794">
    <property type="protein sequence ID" value="KAF2721045.1"/>
    <property type="molecule type" value="Genomic_DNA"/>
</dbReference>
<feature type="compositionally biased region" description="Polar residues" evidence="5">
    <location>
        <begin position="34"/>
        <end position="50"/>
    </location>
</feature>
<dbReference type="FunFam" id="4.10.640.10:FF:000013">
    <property type="entry name" value="37S ribosomal protein S18"/>
    <property type="match status" value="1"/>
</dbReference>